<evidence type="ECO:0000256" key="1">
    <source>
        <dbReference type="ARBA" id="ARBA00004571"/>
    </source>
</evidence>
<keyword evidence="7 12" id="KW-0798">TonB box</keyword>
<dbReference type="AlphaFoldDB" id="A0A2M8S1M7"/>
<keyword evidence="6 13" id="KW-0732">Signal</keyword>
<dbReference type="GO" id="GO:0015344">
    <property type="term" value="F:siderophore uptake transmembrane transporter activity"/>
    <property type="evidence" value="ECO:0007669"/>
    <property type="project" value="TreeGrafter"/>
</dbReference>
<evidence type="ECO:0000259" key="14">
    <source>
        <dbReference type="Pfam" id="PF00593"/>
    </source>
</evidence>
<keyword evidence="9 16" id="KW-0675">Receptor</keyword>
<dbReference type="Gene3D" id="2.170.130.10">
    <property type="entry name" value="TonB-dependent receptor, plug domain"/>
    <property type="match status" value="1"/>
</dbReference>
<dbReference type="GO" id="GO:0009279">
    <property type="term" value="C:cell outer membrane"/>
    <property type="evidence" value="ECO:0007669"/>
    <property type="project" value="UniProtKB-SubCell"/>
</dbReference>
<evidence type="ECO:0000256" key="6">
    <source>
        <dbReference type="ARBA" id="ARBA00022729"/>
    </source>
</evidence>
<evidence type="ECO:0000256" key="4">
    <source>
        <dbReference type="ARBA" id="ARBA00022452"/>
    </source>
</evidence>
<keyword evidence="17" id="KW-1185">Reference proteome</keyword>
<evidence type="ECO:0000313" key="16">
    <source>
        <dbReference type="EMBL" id="PJG85060.1"/>
    </source>
</evidence>
<evidence type="ECO:0000259" key="15">
    <source>
        <dbReference type="Pfam" id="PF07715"/>
    </source>
</evidence>
<comment type="similarity">
    <text evidence="2">Belongs to the TonB-dependent receptor family. Hemoglobin/haptoglobin binding protein subfamily.</text>
</comment>
<keyword evidence="10 11" id="KW-0998">Cell outer membrane</keyword>
<dbReference type="RefSeq" id="WP_100288918.1">
    <property type="nucleotide sequence ID" value="NZ_PHHA01000018.1"/>
</dbReference>
<organism evidence="16 17">
    <name type="scientific">Conservatibacter flavescens</name>
    <dbReference type="NCBI Taxonomy" id="28161"/>
    <lineage>
        <taxon>Bacteria</taxon>
        <taxon>Pseudomonadati</taxon>
        <taxon>Pseudomonadota</taxon>
        <taxon>Gammaproteobacteria</taxon>
        <taxon>Pasteurellales</taxon>
        <taxon>Pasteurellaceae</taxon>
        <taxon>Conservatibacter</taxon>
    </lineage>
</organism>
<dbReference type="InterPro" id="IPR036942">
    <property type="entry name" value="Beta-barrel_TonB_sf"/>
</dbReference>
<reference evidence="16 17" key="1">
    <citation type="submission" date="2017-11" db="EMBL/GenBank/DDBJ databases">
        <title>Reclassification of Bisgaard taxon 7 as Conservatibacter flavescens gen. nov., sp. nov.</title>
        <authorList>
            <person name="Christensen H."/>
        </authorList>
    </citation>
    <scope>NUCLEOTIDE SEQUENCE [LARGE SCALE GENOMIC DNA]</scope>
    <source>
        <strain evidence="16 17">7_4</strain>
    </source>
</reference>
<dbReference type="GO" id="GO:0044718">
    <property type="term" value="P:siderophore transmembrane transport"/>
    <property type="evidence" value="ECO:0007669"/>
    <property type="project" value="TreeGrafter"/>
</dbReference>
<dbReference type="Pfam" id="PF00593">
    <property type="entry name" value="TonB_dep_Rec_b-barrel"/>
    <property type="match status" value="1"/>
</dbReference>
<dbReference type="InterPro" id="IPR039426">
    <property type="entry name" value="TonB-dep_rcpt-like"/>
</dbReference>
<dbReference type="OrthoDB" id="9764669at2"/>
<accession>A0A2M8S1M7</accession>
<name>A0A2M8S1M7_9PAST</name>
<comment type="caution">
    <text evidence="16">The sequence shown here is derived from an EMBL/GenBank/DDBJ whole genome shotgun (WGS) entry which is preliminary data.</text>
</comment>
<dbReference type="InterPro" id="IPR012910">
    <property type="entry name" value="Plug_dom"/>
</dbReference>
<feature type="chain" id="PRO_5014643831" evidence="13">
    <location>
        <begin position="23"/>
        <end position="721"/>
    </location>
</feature>
<feature type="domain" description="TonB-dependent receptor plug" evidence="15">
    <location>
        <begin position="44"/>
        <end position="135"/>
    </location>
</feature>
<gene>
    <name evidence="16" type="ORF">CVP05_07320</name>
</gene>
<feature type="domain" description="TonB-dependent receptor-like beta-barrel" evidence="14">
    <location>
        <begin position="237"/>
        <end position="668"/>
    </location>
</feature>
<dbReference type="NCBIfam" id="TIGR01786">
    <property type="entry name" value="TonB-hemlactrns"/>
    <property type="match status" value="1"/>
</dbReference>
<evidence type="ECO:0000256" key="2">
    <source>
        <dbReference type="ARBA" id="ARBA00008143"/>
    </source>
</evidence>
<evidence type="ECO:0000256" key="12">
    <source>
        <dbReference type="RuleBase" id="RU003357"/>
    </source>
</evidence>
<dbReference type="PROSITE" id="PS52016">
    <property type="entry name" value="TONB_DEPENDENT_REC_3"/>
    <property type="match status" value="1"/>
</dbReference>
<evidence type="ECO:0000256" key="11">
    <source>
        <dbReference type="PROSITE-ProRule" id="PRU01360"/>
    </source>
</evidence>
<dbReference type="Gene3D" id="2.40.170.20">
    <property type="entry name" value="TonB-dependent receptor, beta-barrel domain"/>
    <property type="match status" value="1"/>
</dbReference>
<evidence type="ECO:0000256" key="3">
    <source>
        <dbReference type="ARBA" id="ARBA00022448"/>
    </source>
</evidence>
<dbReference type="InterPro" id="IPR037066">
    <property type="entry name" value="Plug_dom_sf"/>
</dbReference>
<dbReference type="EMBL" id="PHHA01000018">
    <property type="protein sequence ID" value="PJG85060.1"/>
    <property type="molecule type" value="Genomic_DNA"/>
</dbReference>
<keyword evidence="4 11" id="KW-1134">Transmembrane beta strand</keyword>
<feature type="signal peptide" evidence="13">
    <location>
        <begin position="1"/>
        <end position="22"/>
    </location>
</feature>
<evidence type="ECO:0000256" key="13">
    <source>
        <dbReference type="SAM" id="SignalP"/>
    </source>
</evidence>
<evidence type="ECO:0000256" key="5">
    <source>
        <dbReference type="ARBA" id="ARBA00022692"/>
    </source>
</evidence>
<dbReference type="PANTHER" id="PTHR30069">
    <property type="entry name" value="TONB-DEPENDENT OUTER MEMBRANE RECEPTOR"/>
    <property type="match status" value="1"/>
</dbReference>
<protein>
    <submittedName>
        <fullName evidence="16">TonB-dependent receptor</fullName>
    </submittedName>
</protein>
<dbReference type="Pfam" id="PF07715">
    <property type="entry name" value="Plug"/>
    <property type="match status" value="1"/>
</dbReference>
<keyword evidence="5 11" id="KW-0812">Transmembrane</keyword>
<dbReference type="CDD" id="cd01347">
    <property type="entry name" value="ligand_gated_channel"/>
    <property type="match status" value="1"/>
</dbReference>
<proteinExistence type="inferred from homology"/>
<evidence type="ECO:0000256" key="7">
    <source>
        <dbReference type="ARBA" id="ARBA00023077"/>
    </source>
</evidence>
<comment type="subcellular location">
    <subcellularLocation>
        <location evidence="1 11">Cell outer membrane</location>
        <topology evidence="1 11">Multi-pass membrane protein</topology>
    </subcellularLocation>
</comment>
<dbReference type="PROSITE" id="PS51257">
    <property type="entry name" value="PROKAR_LIPOPROTEIN"/>
    <property type="match status" value="1"/>
</dbReference>
<dbReference type="Proteomes" id="UP000229329">
    <property type="component" value="Unassembled WGS sequence"/>
</dbReference>
<dbReference type="PANTHER" id="PTHR30069:SF29">
    <property type="entry name" value="HEMOGLOBIN AND HEMOGLOBIN-HAPTOGLOBIN-BINDING PROTEIN 1-RELATED"/>
    <property type="match status" value="1"/>
</dbReference>
<keyword evidence="3 11" id="KW-0813">Transport</keyword>
<evidence type="ECO:0000256" key="10">
    <source>
        <dbReference type="ARBA" id="ARBA00023237"/>
    </source>
</evidence>
<evidence type="ECO:0000256" key="8">
    <source>
        <dbReference type="ARBA" id="ARBA00023136"/>
    </source>
</evidence>
<dbReference type="InterPro" id="IPR010949">
    <property type="entry name" value="TonB_Hb/transfer/lactofer_rcpt"/>
</dbReference>
<sequence>MLKKTQIAIFVTTACTLTTAFADTTVELDTIEVQATVNTPNQMIQTQIAKKQPQDAKALFADSLEVSVNDLQNSRTGNEGFNVRGLQGNRVASSIDGVPLPEAQENKLFNTLGLDFGGANSLEPLSLRSATVKHGGSFQTLSNSVNFATLEAKDLIQSGNLGGFLATGYSSVDRSIYGAVGGAVKNDRYEGLLIVTGRVGHETKNKGEIGGEGETRTKPNPADYKNRYVLVKNGYQLNEHNKVNLTFEHQQKNKDTALLSSNGLSIDRATGIQLSGVTKDKNRRSRASLSHEYQNDSGWVNRVDTHFYFQNAKTENFRQRSSARSNRVEKGVFSQKAYGLSSNLMTLIDTTIPQTLRYGVAYHQTDFMGQLDCNTCSTGLSFAPVAKTTQQKVHLYIEDELAIGNFVFTPHLGVLHYRIRPSKAGYVQAAEQYAEVKARRETEFLPKISINWKIAPLFEPYFQYSRGVKTPSAQQLTSSFGNTVIAGGRVIRQYAVVGNGNLQAETANNFSLGFKGHNETVQYDISGYYNLYKHFIDWTTRATATYNPLIQYENLEKAKIYGVTASAKWHFMDGFYVNGGIAYSKGKAKKADETFPINTIQPLKLKAGLGYEREVFGANVQLTHIKAKADKDIHGEIYNPTRNVNLVDLGFYWKPLKNLTLSANVNNVFNKKYWNWADISYFAIQSSSAAAGPSASSFTANNADTYSAPGRNFNLGLRYEF</sequence>
<keyword evidence="8 11" id="KW-0472">Membrane</keyword>
<evidence type="ECO:0000313" key="17">
    <source>
        <dbReference type="Proteomes" id="UP000229329"/>
    </source>
</evidence>
<dbReference type="SUPFAM" id="SSF56935">
    <property type="entry name" value="Porins"/>
    <property type="match status" value="1"/>
</dbReference>
<evidence type="ECO:0000256" key="9">
    <source>
        <dbReference type="ARBA" id="ARBA00023170"/>
    </source>
</evidence>
<dbReference type="InterPro" id="IPR000531">
    <property type="entry name" value="Beta-barrel_TonB"/>
</dbReference>